<dbReference type="AlphaFoldDB" id="A0A6C0BUB5"/>
<feature type="coiled-coil region" evidence="1">
    <location>
        <begin position="420"/>
        <end position="447"/>
    </location>
</feature>
<reference evidence="3" key="1">
    <citation type="journal article" date="2020" name="Nature">
        <title>Giant virus diversity and host interactions through global metagenomics.</title>
        <authorList>
            <person name="Schulz F."/>
            <person name="Roux S."/>
            <person name="Paez-Espino D."/>
            <person name="Jungbluth S."/>
            <person name="Walsh D.A."/>
            <person name="Denef V.J."/>
            <person name="McMahon K.D."/>
            <person name="Konstantinidis K.T."/>
            <person name="Eloe-Fadrosh E.A."/>
            <person name="Kyrpides N.C."/>
            <person name="Woyke T."/>
        </authorList>
    </citation>
    <scope>NUCLEOTIDE SEQUENCE</scope>
    <source>
        <strain evidence="3">GVMAG-M-3300018428-16</strain>
    </source>
</reference>
<feature type="region of interest" description="Disordered" evidence="2">
    <location>
        <begin position="1"/>
        <end position="31"/>
    </location>
</feature>
<organism evidence="3">
    <name type="scientific">viral metagenome</name>
    <dbReference type="NCBI Taxonomy" id="1070528"/>
    <lineage>
        <taxon>unclassified sequences</taxon>
        <taxon>metagenomes</taxon>
        <taxon>organismal metagenomes</taxon>
    </lineage>
</organism>
<protein>
    <submittedName>
        <fullName evidence="3">Uncharacterized protein</fullName>
    </submittedName>
</protein>
<accession>A0A6C0BUB5</accession>
<name>A0A6C0BUB5_9ZZZZ</name>
<proteinExistence type="predicted"/>
<keyword evidence="1" id="KW-0175">Coiled coil</keyword>
<evidence type="ECO:0000313" key="3">
    <source>
        <dbReference type="EMBL" id="QHS95164.1"/>
    </source>
</evidence>
<dbReference type="EMBL" id="MN739243">
    <property type="protein sequence ID" value="QHS95164.1"/>
    <property type="molecule type" value="Genomic_DNA"/>
</dbReference>
<evidence type="ECO:0000256" key="2">
    <source>
        <dbReference type="SAM" id="MobiDB-lite"/>
    </source>
</evidence>
<feature type="region of interest" description="Disordered" evidence="2">
    <location>
        <begin position="77"/>
        <end position="102"/>
    </location>
</feature>
<sequence length="509" mass="58950">MRISRKNKGIKRKLKRTKKRGGVVADKKKHEKTQKVFNPIKLAPLNLLEAEKVRTQMNRDYNDKKFLEKQEERNKAAIKSNIDNGTYTPPVIEGEEIDQSPNDVKDAMDRMDDEEAYNSAEYDGATWGGKTRKKKKEFLYNPNDPSKSFDVYINKNPSDTIPIKYTTVKDVRETISKLERLYKNKKYPHKRIWQVAMIMKVRLEAMKKHKKTRYPNAKNVTSRYNLANKYFKKLGKRSKELAKKRRTRKKKGGIKSNDSNKIDEQIKMYSLGGIKKIRLIVGTSGIKKVEDIVRSKGSEISDIIMDSLKNNKKNIQEKFGGLIIELLAFLTSNSQSGGKYAYPNNNYYDVGVDGNNQYSRINNHNGVVRQVVTWDELNQEDLDNIERVGANPETINNLMRMGMTVEQLRQAIRNIDRSIIEQVRNRNEEVNENRNEEVNENRNEEANVNINHKLGLTVCIIFYLTTIIINRLNEVNVSNDVSVTYKEILLHIVLLCNSLIALLNYDNNE</sequence>
<evidence type="ECO:0000256" key="1">
    <source>
        <dbReference type="SAM" id="Coils"/>
    </source>
</evidence>